<keyword evidence="3 8" id="KW-0812">Transmembrane</keyword>
<keyword evidence="5 8" id="KW-1133">Transmembrane helix</keyword>
<feature type="transmembrane region" description="Helical" evidence="10">
    <location>
        <begin position="249"/>
        <end position="274"/>
    </location>
</feature>
<evidence type="ECO:0000256" key="8">
    <source>
        <dbReference type="RuleBase" id="RU280816"/>
    </source>
</evidence>
<keyword evidence="6 8" id="KW-0472">Membrane</keyword>
<dbReference type="OrthoDB" id="1388414at2759"/>
<keyword evidence="8" id="KW-0112">Calmodulin-binding</keyword>
<keyword evidence="4 8" id="KW-0611">Plant defense</keyword>
<protein>
    <recommendedName>
        <fullName evidence="8">MLO-like protein</fullName>
    </recommendedName>
</protein>
<dbReference type="InterPro" id="IPR004326">
    <property type="entry name" value="Mlo"/>
</dbReference>
<accession>A0A5N6RLA1</accession>
<name>A0A5N6RLA1_9ROSI</name>
<proteinExistence type="inferred from homology"/>
<dbReference type="Pfam" id="PF03094">
    <property type="entry name" value="Mlo"/>
    <property type="match status" value="3"/>
</dbReference>
<comment type="function">
    <text evidence="8">May be involved in modulation of pathogen defense and leaf cell death.</text>
</comment>
<reference evidence="11 12" key="1">
    <citation type="submission" date="2019-06" db="EMBL/GenBank/DDBJ databases">
        <title>A chromosomal-level reference genome of Carpinus fangiana (Coryloideae, Betulaceae).</title>
        <authorList>
            <person name="Yang X."/>
            <person name="Wang Z."/>
            <person name="Zhang L."/>
            <person name="Hao G."/>
            <person name="Liu J."/>
            <person name="Yang Y."/>
        </authorList>
    </citation>
    <scope>NUCLEOTIDE SEQUENCE [LARGE SCALE GENOMIC DNA]</scope>
    <source>
        <strain evidence="11">Cfa_2016G</strain>
        <tissue evidence="11">Leaf</tissue>
    </source>
</reference>
<comment type="subcellular location">
    <subcellularLocation>
        <location evidence="1 8">Membrane</location>
        <topology evidence="1 8">Multi-pass membrane protein</topology>
    </subcellularLocation>
</comment>
<evidence type="ECO:0000256" key="3">
    <source>
        <dbReference type="ARBA" id="ARBA00022692"/>
    </source>
</evidence>
<evidence type="ECO:0000256" key="4">
    <source>
        <dbReference type="ARBA" id="ARBA00022821"/>
    </source>
</evidence>
<comment type="similarity">
    <text evidence="2 8">Belongs to the MLO family.</text>
</comment>
<keyword evidence="12" id="KW-1185">Reference proteome</keyword>
<dbReference type="PANTHER" id="PTHR31942">
    <property type="entry name" value="MLO-LIKE PROTEIN 1"/>
    <property type="match status" value="1"/>
</dbReference>
<evidence type="ECO:0000313" key="11">
    <source>
        <dbReference type="EMBL" id="KAE8099555.1"/>
    </source>
</evidence>
<feature type="region of interest" description="Disordered" evidence="9">
    <location>
        <begin position="127"/>
        <end position="146"/>
    </location>
</feature>
<dbReference type="GO" id="GO:0005516">
    <property type="term" value="F:calmodulin binding"/>
    <property type="evidence" value="ECO:0007669"/>
    <property type="project" value="UniProtKB-KW"/>
</dbReference>
<feature type="transmembrane region" description="Helical" evidence="10">
    <location>
        <begin position="202"/>
        <end position="221"/>
    </location>
</feature>
<feature type="region of interest" description="Disordered" evidence="9">
    <location>
        <begin position="302"/>
        <end position="323"/>
    </location>
</feature>
<evidence type="ECO:0000256" key="10">
    <source>
        <dbReference type="SAM" id="Phobius"/>
    </source>
</evidence>
<gene>
    <name evidence="8" type="primary">MLO</name>
    <name evidence="11" type="ORF">FH972_017530</name>
</gene>
<sequence length="406" mass="46203">MAGAKGGPTLEETPTWAVALMGFVLVVVSIIIEQIIHLIAKSDKDPFQTYVYHNNGHRRLLRISDLGGAGGSTSTSTRRVLAGAGYDKWKSCVGFSRRHPPTPYLHLRACSLPRALLFDNSGFRQGRDEEVERRGRGKPGQLTTSSHMVGFTEHPERFRLARETSFGRRHLTFWSRSSVLLWIVCFFRQFVRSVPKVDYLTLHHGFIIIILLVGTKLQFIITKMGLRFQERGESEFGLKSCFHDKLEDVIIRISMGVLIQILCSYVTLPLYALVTQMGSTMKPTIFNERVVNAIRKWHQTAKKNIKRSRQSASTPSHSASPVHLLRPYKGDVDIFPTSPRMSGLNIKDCEMGRSHSPSRHHEHHGKHGQEERDAHELSPTSAREIDIHSTEFSFEKRWINWKIADD</sequence>
<dbReference type="GO" id="GO:0006952">
    <property type="term" value="P:defense response"/>
    <property type="evidence" value="ECO:0007669"/>
    <property type="project" value="UniProtKB-KW"/>
</dbReference>
<evidence type="ECO:0000256" key="6">
    <source>
        <dbReference type="ARBA" id="ARBA00023136"/>
    </source>
</evidence>
<dbReference type="PANTHER" id="PTHR31942:SF34">
    <property type="entry name" value="MLO-LIKE PROTEIN"/>
    <property type="match status" value="1"/>
</dbReference>
<evidence type="ECO:0000256" key="7">
    <source>
        <dbReference type="ARBA" id="ARBA00023265"/>
    </source>
</evidence>
<feature type="compositionally biased region" description="Basic and acidic residues" evidence="9">
    <location>
        <begin position="367"/>
        <end position="376"/>
    </location>
</feature>
<organism evidence="11 12">
    <name type="scientific">Carpinus fangiana</name>
    <dbReference type="NCBI Taxonomy" id="176857"/>
    <lineage>
        <taxon>Eukaryota</taxon>
        <taxon>Viridiplantae</taxon>
        <taxon>Streptophyta</taxon>
        <taxon>Embryophyta</taxon>
        <taxon>Tracheophyta</taxon>
        <taxon>Spermatophyta</taxon>
        <taxon>Magnoliopsida</taxon>
        <taxon>eudicotyledons</taxon>
        <taxon>Gunneridae</taxon>
        <taxon>Pentapetalae</taxon>
        <taxon>rosids</taxon>
        <taxon>fabids</taxon>
        <taxon>Fagales</taxon>
        <taxon>Betulaceae</taxon>
        <taxon>Carpinus</taxon>
    </lineage>
</organism>
<keyword evidence="7 8" id="KW-0568">Pathogenesis-related protein</keyword>
<dbReference type="Proteomes" id="UP000327013">
    <property type="component" value="Chromosome 7"/>
</dbReference>
<comment type="domain">
    <text evidence="8">The C-terminus contains a calmodulin-binding domain, which binds calmodulin in a calcium-dependent fashion.</text>
</comment>
<feature type="compositionally biased region" description="Polar residues" evidence="9">
    <location>
        <begin position="310"/>
        <end position="319"/>
    </location>
</feature>
<feature type="transmembrane region" description="Helical" evidence="10">
    <location>
        <begin position="171"/>
        <end position="190"/>
    </location>
</feature>
<evidence type="ECO:0000313" key="12">
    <source>
        <dbReference type="Proteomes" id="UP000327013"/>
    </source>
</evidence>
<evidence type="ECO:0000256" key="1">
    <source>
        <dbReference type="ARBA" id="ARBA00004141"/>
    </source>
</evidence>
<feature type="compositionally biased region" description="Basic residues" evidence="9">
    <location>
        <begin position="356"/>
        <end position="366"/>
    </location>
</feature>
<evidence type="ECO:0000256" key="9">
    <source>
        <dbReference type="SAM" id="MobiDB-lite"/>
    </source>
</evidence>
<evidence type="ECO:0000256" key="5">
    <source>
        <dbReference type="ARBA" id="ARBA00022989"/>
    </source>
</evidence>
<feature type="region of interest" description="Disordered" evidence="9">
    <location>
        <begin position="345"/>
        <end position="384"/>
    </location>
</feature>
<feature type="transmembrane region" description="Helical" evidence="10">
    <location>
        <begin position="16"/>
        <end position="40"/>
    </location>
</feature>
<evidence type="ECO:0000256" key="2">
    <source>
        <dbReference type="ARBA" id="ARBA00006574"/>
    </source>
</evidence>
<dbReference type="GO" id="GO:0016020">
    <property type="term" value="C:membrane"/>
    <property type="evidence" value="ECO:0007669"/>
    <property type="project" value="UniProtKB-SubCell"/>
</dbReference>
<dbReference type="AlphaFoldDB" id="A0A5N6RLA1"/>
<dbReference type="EMBL" id="CM017327">
    <property type="protein sequence ID" value="KAE8099555.1"/>
    <property type="molecule type" value="Genomic_DNA"/>
</dbReference>